<organism evidence="1 2">
    <name type="scientific">Cellulosilyticum lentocellum (strain ATCC 49066 / DSM 5427 / NCIMB 11756 / RHM5)</name>
    <name type="common">Clostridium lentocellum</name>
    <dbReference type="NCBI Taxonomy" id="642492"/>
    <lineage>
        <taxon>Bacteria</taxon>
        <taxon>Bacillati</taxon>
        <taxon>Bacillota</taxon>
        <taxon>Clostridia</taxon>
        <taxon>Lachnospirales</taxon>
        <taxon>Cellulosilyticaceae</taxon>
        <taxon>Cellulosilyticum</taxon>
    </lineage>
</organism>
<evidence type="ECO:0000313" key="1">
    <source>
        <dbReference type="EMBL" id="ADZ83583.1"/>
    </source>
</evidence>
<dbReference type="RefSeq" id="WP_013656880.1">
    <property type="nucleotide sequence ID" value="NC_015275.1"/>
</dbReference>
<protein>
    <recommendedName>
        <fullName evidence="3">Phage protein, HK97 gp10 family</fullName>
    </recommendedName>
</protein>
<gene>
    <name evidence="1" type="ordered locus">Clole_1862</name>
</gene>
<dbReference type="AlphaFoldDB" id="F2JNC9"/>
<name>F2JNC9_CELLD</name>
<accession>F2JNC9</accession>
<proteinExistence type="predicted"/>
<dbReference type="STRING" id="642492.Clole_1862"/>
<keyword evidence="2" id="KW-1185">Reference proteome</keyword>
<sequence length="148" mass="16816">MSVPKSVVKIKRDGIEYISSVDYTQYTIKELIRAALRDCGKLYCNRFRQAYYRIFKRKKGRVGKYTGYWVRSKKDVPDLLVGIKKNAFYGGFQEFGSSKTTRLGLMIGTAQDNISNFADIQAQYLGALNQDDPNVPANEEEYEGGADD</sequence>
<dbReference type="KEGG" id="cle:Clole_1862"/>
<evidence type="ECO:0000313" key="2">
    <source>
        <dbReference type="Proteomes" id="UP000008467"/>
    </source>
</evidence>
<reference evidence="1 2" key="1">
    <citation type="journal article" date="2011" name="J. Bacteriol.">
        <title>Complete genome sequence of the cellulose-degrading bacterium Cellulosilyticum lentocellum.</title>
        <authorList>
            <consortium name="US DOE Joint Genome Institute"/>
            <person name="Miller D.A."/>
            <person name="Suen G."/>
            <person name="Bruce D."/>
            <person name="Copeland A."/>
            <person name="Cheng J.F."/>
            <person name="Detter C."/>
            <person name="Goodwin L.A."/>
            <person name="Han C.S."/>
            <person name="Hauser L.J."/>
            <person name="Land M.L."/>
            <person name="Lapidus A."/>
            <person name="Lucas S."/>
            <person name="Meincke L."/>
            <person name="Pitluck S."/>
            <person name="Tapia R."/>
            <person name="Teshima H."/>
            <person name="Woyke T."/>
            <person name="Fox B.G."/>
            <person name="Angert E.R."/>
            <person name="Currie C.R."/>
        </authorList>
    </citation>
    <scope>NUCLEOTIDE SEQUENCE [LARGE SCALE GENOMIC DNA]</scope>
    <source>
        <strain evidence="2">ATCC 49066 / DSM 5427 / NCIMB 11756 / RHM5</strain>
    </source>
</reference>
<dbReference type="eggNOG" id="ENOG503340E">
    <property type="taxonomic scope" value="Bacteria"/>
</dbReference>
<dbReference type="HOGENOM" id="CLU_1764877_0_0_9"/>
<dbReference type="Proteomes" id="UP000008467">
    <property type="component" value="Chromosome"/>
</dbReference>
<evidence type="ECO:0008006" key="3">
    <source>
        <dbReference type="Google" id="ProtNLM"/>
    </source>
</evidence>
<dbReference type="EMBL" id="CP002582">
    <property type="protein sequence ID" value="ADZ83583.1"/>
    <property type="molecule type" value="Genomic_DNA"/>
</dbReference>